<comment type="caution">
    <text evidence="11">The sequence shown here is derived from an EMBL/GenBank/DDBJ whole genome shotgun (WGS) entry which is preliminary data.</text>
</comment>
<organism evidence="11 12">
    <name type="scientific">Triparma columacea</name>
    <dbReference type="NCBI Taxonomy" id="722753"/>
    <lineage>
        <taxon>Eukaryota</taxon>
        <taxon>Sar</taxon>
        <taxon>Stramenopiles</taxon>
        <taxon>Ochrophyta</taxon>
        <taxon>Bolidophyceae</taxon>
        <taxon>Parmales</taxon>
        <taxon>Triparmaceae</taxon>
        <taxon>Triparma</taxon>
    </lineage>
</organism>
<dbReference type="PANTHER" id="PTHR22950">
    <property type="entry name" value="AMINO ACID TRANSPORTER"/>
    <property type="match status" value="1"/>
</dbReference>
<dbReference type="GO" id="GO:0061459">
    <property type="term" value="F:L-arginine transmembrane transporter activity"/>
    <property type="evidence" value="ECO:0007669"/>
    <property type="project" value="TreeGrafter"/>
</dbReference>
<reference evidence="12" key="1">
    <citation type="journal article" date="2023" name="Commun. Biol.">
        <title>Genome analysis of Parmales, the sister group of diatoms, reveals the evolutionary specialization of diatoms from phago-mixotrophs to photoautotrophs.</title>
        <authorList>
            <person name="Ban H."/>
            <person name="Sato S."/>
            <person name="Yoshikawa S."/>
            <person name="Yamada K."/>
            <person name="Nakamura Y."/>
            <person name="Ichinomiya M."/>
            <person name="Sato N."/>
            <person name="Blanc-Mathieu R."/>
            <person name="Endo H."/>
            <person name="Kuwata A."/>
            <person name="Ogata H."/>
        </authorList>
    </citation>
    <scope>NUCLEOTIDE SEQUENCE [LARGE SCALE GENOMIC DNA]</scope>
</reference>
<evidence type="ECO:0000256" key="5">
    <source>
        <dbReference type="ARBA" id="ARBA00022692"/>
    </source>
</evidence>
<dbReference type="GO" id="GO:0005313">
    <property type="term" value="F:L-glutamate transmembrane transporter activity"/>
    <property type="evidence" value="ECO:0007669"/>
    <property type="project" value="TreeGrafter"/>
</dbReference>
<keyword evidence="8 9" id="KW-0472">Membrane</keyword>
<dbReference type="Pfam" id="PF01490">
    <property type="entry name" value="Aa_trans"/>
    <property type="match status" value="1"/>
</dbReference>
<dbReference type="GO" id="GO:0005774">
    <property type="term" value="C:vacuolar membrane"/>
    <property type="evidence" value="ECO:0007669"/>
    <property type="project" value="UniProtKB-SubCell"/>
</dbReference>
<proteinExistence type="inferred from homology"/>
<dbReference type="InterPro" id="IPR013057">
    <property type="entry name" value="AA_transpt_TM"/>
</dbReference>
<dbReference type="GO" id="GO:0005290">
    <property type="term" value="F:L-histidine transmembrane transporter activity"/>
    <property type="evidence" value="ECO:0007669"/>
    <property type="project" value="TreeGrafter"/>
</dbReference>
<dbReference type="Proteomes" id="UP001165065">
    <property type="component" value="Unassembled WGS sequence"/>
</dbReference>
<feature type="transmembrane region" description="Helical" evidence="9">
    <location>
        <begin position="391"/>
        <end position="410"/>
    </location>
</feature>
<evidence type="ECO:0000256" key="8">
    <source>
        <dbReference type="ARBA" id="ARBA00023136"/>
    </source>
</evidence>
<keyword evidence="12" id="KW-1185">Reference proteome</keyword>
<dbReference type="PANTHER" id="PTHR22950:SF678">
    <property type="entry name" value="VACUOLAR AMINO ACID TRANSPORTER 5-RELATED"/>
    <property type="match status" value="1"/>
</dbReference>
<keyword evidence="4" id="KW-0926">Vacuole</keyword>
<accession>A0A9W7GBV8</accession>
<feature type="transmembrane region" description="Helical" evidence="9">
    <location>
        <begin position="416"/>
        <end position="439"/>
    </location>
</feature>
<evidence type="ECO:0000256" key="1">
    <source>
        <dbReference type="ARBA" id="ARBA00004128"/>
    </source>
</evidence>
<feature type="transmembrane region" description="Helical" evidence="9">
    <location>
        <begin position="303"/>
        <end position="321"/>
    </location>
</feature>
<keyword evidence="3" id="KW-0813">Transport</keyword>
<dbReference type="AlphaFoldDB" id="A0A9W7GBV8"/>
<keyword evidence="7 9" id="KW-1133">Transmembrane helix</keyword>
<dbReference type="EMBL" id="BRYA01001141">
    <property type="protein sequence ID" value="GMI39561.1"/>
    <property type="molecule type" value="Genomic_DNA"/>
</dbReference>
<feature type="transmembrane region" description="Helical" evidence="9">
    <location>
        <begin position="152"/>
        <end position="170"/>
    </location>
</feature>
<keyword evidence="6" id="KW-0029">Amino-acid transport</keyword>
<evidence type="ECO:0000259" key="10">
    <source>
        <dbReference type="Pfam" id="PF01490"/>
    </source>
</evidence>
<evidence type="ECO:0000256" key="7">
    <source>
        <dbReference type="ARBA" id="ARBA00022989"/>
    </source>
</evidence>
<feature type="transmembrane region" description="Helical" evidence="9">
    <location>
        <begin position="176"/>
        <end position="196"/>
    </location>
</feature>
<evidence type="ECO:0000256" key="2">
    <source>
        <dbReference type="ARBA" id="ARBA00008066"/>
    </source>
</evidence>
<feature type="transmembrane region" description="Helical" evidence="9">
    <location>
        <begin position="451"/>
        <end position="473"/>
    </location>
</feature>
<evidence type="ECO:0000256" key="3">
    <source>
        <dbReference type="ARBA" id="ARBA00022448"/>
    </source>
</evidence>
<dbReference type="OrthoDB" id="438545at2759"/>
<name>A0A9W7GBV8_9STRA</name>
<comment type="similarity">
    <text evidence="2">Belongs to the amino acid/polyamine transporter 2 family.</text>
</comment>
<evidence type="ECO:0000256" key="9">
    <source>
        <dbReference type="SAM" id="Phobius"/>
    </source>
</evidence>
<dbReference type="GO" id="GO:0005302">
    <property type="term" value="F:L-tyrosine transmembrane transporter activity"/>
    <property type="evidence" value="ECO:0007669"/>
    <property type="project" value="TreeGrafter"/>
</dbReference>
<evidence type="ECO:0000313" key="11">
    <source>
        <dbReference type="EMBL" id="GMI39561.1"/>
    </source>
</evidence>
<comment type="subcellular location">
    <subcellularLocation>
        <location evidence="1">Vacuole membrane</location>
        <topology evidence="1">Multi-pass membrane protein</topology>
    </subcellularLocation>
</comment>
<feature type="domain" description="Amino acid transporter transmembrane" evidence="10">
    <location>
        <begin position="30"/>
        <end position="458"/>
    </location>
</feature>
<gene>
    <name evidence="11" type="ORF">TrCOL_g11541</name>
</gene>
<evidence type="ECO:0000256" key="6">
    <source>
        <dbReference type="ARBA" id="ARBA00022970"/>
    </source>
</evidence>
<feature type="transmembrane region" description="Helical" evidence="9">
    <location>
        <begin position="263"/>
        <end position="283"/>
    </location>
</feature>
<sequence>MSSYAPLADELSDSLPFASRTTVGGSTPSATFFSCVANLANTILGSGLLGLPGAFAGAGSLTGTLLLIIAAFGSANGLRLLSLCASKVGYDEPTSFYSVANRAHPSSTTVIDFAVAIKCFGVATSYLIIVADVMVDVMKYFNGDGSMWSERWIWVVVGTSAVTSLSFFKTLDALKFTSAIAIVFVVTLTVVIVIYSTGAINPCDPMVFEEFGDTCKGPTDLTKPFKDTLQKLSTFVFAYTCHQNIFSVCNEISNRTQSAVDRVIATSITVGLVLYLVVAWAGYETFGDNVQSDILKNYPKNALVTTMRIFVALLVIFSYPLQLDPSRRCVTTLVNKIRKGKRDDELIKTDVEGIDEEEINNIEKESLNGVNGSHSDYDSPGEGGRSRIDDLIYMVITVTFLTCSFLLAMVTNDLGIMLAFVGATGSTAVSYILPGGIYLRIFYNEGWTWGRIAAVVQVGAGAIIMPVALYYAMGGGE</sequence>
<protein>
    <recommendedName>
        <fullName evidence="10">Amino acid transporter transmembrane domain-containing protein</fullName>
    </recommendedName>
</protein>
<feature type="transmembrane region" description="Helical" evidence="9">
    <location>
        <begin position="110"/>
        <end position="131"/>
    </location>
</feature>
<dbReference type="GO" id="GO:0015189">
    <property type="term" value="F:L-lysine transmembrane transporter activity"/>
    <property type="evidence" value="ECO:0007669"/>
    <property type="project" value="TreeGrafter"/>
</dbReference>
<keyword evidence="5 9" id="KW-0812">Transmembrane</keyword>
<evidence type="ECO:0000313" key="12">
    <source>
        <dbReference type="Proteomes" id="UP001165065"/>
    </source>
</evidence>
<dbReference type="GO" id="GO:0015194">
    <property type="term" value="F:L-serine transmembrane transporter activity"/>
    <property type="evidence" value="ECO:0007669"/>
    <property type="project" value="TreeGrafter"/>
</dbReference>
<feature type="transmembrane region" description="Helical" evidence="9">
    <location>
        <begin position="48"/>
        <end position="72"/>
    </location>
</feature>
<evidence type="ECO:0000256" key="4">
    <source>
        <dbReference type="ARBA" id="ARBA00022554"/>
    </source>
</evidence>